<dbReference type="Proteomes" id="UP001152795">
    <property type="component" value="Unassembled WGS sequence"/>
</dbReference>
<proteinExistence type="predicted"/>
<dbReference type="EMBL" id="CACRXK020023727">
    <property type="protein sequence ID" value="CAB4038031.1"/>
    <property type="molecule type" value="Genomic_DNA"/>
</dbReference>
<evidence type="ECO:0000313" key="1">
    <source>
        <dbReference type="EMBL" id="CAB4038031.1"/>
    </source>
</evidence>
<dbReference type="AlphaFoldDB" id="A0A7D9LPB5"/>
<reference evidence="1" key="1">
    <citation type="submission" date="2020-04" db="EMBL/GenBank/DDBJ databases">
        <authorList>
            <person name="Alioto T."/>
            <person name="Alioto T."/>
            <person name="Gomez Garrido J."/>
        </authorList>
    </citation>
    <scope>NUCLEOTIDE SEQUENCE</scope>
    <source>
        <strain evidence="1">A484AB</strain>
    </source>
</reference>
<comment type="caution">
    <text evidence="1">The sequence shown here is derived from an EMBL/GenBank/DDBJ whole genome shotgun (WGS) entry which is preliminary data.</text>
</comment>
<accession>A0A7D9LPB5</accession>
<dbReference type="OrthoDB" id="10055784at2759"/>
<evidence type="ECO:0000313" key="2">
    <source>
        <dbReference type="Proteomes" id="UP001152795"/>
    </source>
</evidence>
<protein>
    <submittedName>
        <fullName evidence="1">Uncharacterized protein</fullName>
    </submittedName>
</protein>
<organism evidence="1 2">
    <name type="scientific">Paramuricea clavata</name>
    <name type="common">Red gorgonian</name>
    <name type="synonym">Violescent sea-whip</name>
    <dbReference type="NCBI Taxonomy" id="317549"/>
    <lineage>
        <taxon>Eukaryota</taxon>
        <taxon>Metazoa</taxon>
        <taxon>Cnidaria</taxon>
        <taxon>Anthozoa</taxon>
        <taxon>Octocorallia</taxon>
        <taxon>Malacalcyonacea</taxon>
        <taxon>Plexauridae</taxon>
        <taxon>Paramuricea</taxon>
    </lineage>
</organism>
<gene>
    <name evidence="1" type="ORF">PACLA_8A004640</name>
</gene>
<dbReference type="PANTHER" id="PTHR47331">
    <property type="entry name" value="PHD-TYPE DOMAIN-CONTAINING PROTEIN"/>
    <property type="match status" value="1"/>
</dbReference>
<sequence length="224" mass="26640">MKNSQQWWFGPEFLKKSKDAWPEEKIEIELNSVKCKELKVEARKQESVSTNDQSSSFNYGIWILYDIRSDQGKNALMENSQQMRYAAQKKNVLKKRYPDEIKAFKQNRNLPKSSILTLTPILMDGLLRSNTRLRYAEHLPNRVKYPVILPKKYPVMELIVKYHHEKEGHEMGLNYILNHLRESYIVVHAQEKVKRIMKECTVSAREDSAGNRYNYKWLLYHVFD</sequence>
<name>A0A7D9LPB5_PARCT</name>
<keyword evidence="2" id="KW-1185">Reference proteome</keyword>